<keyword evidence="1" id="KW-1133">Transmembrane helix</keyword>
<feature type="transmembrane region" description="Helical" evidence="1">
    <location>
        <begin position="68"/>
        <end position="89"/>
    </location>
</feature>
<name>A0A1X6WXK4_9MICO</name>
<dbReference type="EMBL" id="FWFG01000048">
    <property type="protein sequence ID" value="SLM90550.1"/>
    <property type="molecule type" value="Genomic_DNA"/>
</dbReference>
<dbReference type="RefSeq" id="WP_087103303.1">
    <property type="nucleotide sequence ID" value="NZ_FWFG01000048.1"/>
</dbReference>
<evidence type="ECO:0000313" key="3">
    <source>
        <dbReference type="Proteomes" id="UP000195981"/>
    </source>
</evidence>
<feature type="transmembrane region" description="Helical" evidence="1">
    <location>
        <begin position="35"/>
        <end position="56"/>
    </location>
</feature>
<sequence>MSDGRGLRILRGTAAASVATAVALIGHLLGGAESVPLLGILLPWWLSVSVCVLAIGRRPSLVGMSVSVAASQVLFHLLFSIGGGVQLALAAGGLPSGHHAGYGAAASRAAVNGAVPPGAMPDGVMPDGAMLHGGMTMPATAATPDSSAAAHLAHAVGMGPMMLLGHVAAALVTISLLHRGEVVLLRCLGLIARALAHIAPHLPRPLLALPAVPAARDRAPQQIGARLREALLDPLRRRGPPLLLAV</sequence>
<keyword evidence="1" id="KW-0812">Transmembrane</keyword>
<dbReference type="AlphaFoldDB" id="A0A1X6WXK4"/>
<evidence type="ECO:0000256" key="1">
    <source>
        <dbReference type="SAM" id="Phobius"/>
    </source>
</evidence>
<protein>
    <submittedName>
        <fullName evidence="2">Putative integral membrane protein</fullName>
    </submittedName>
</protein>
<feature type="transmembrane region" description="Helical" evidence="1">
    <location>
        <begin position="152"/>
        <end position="177"/>
    </location>
</feature>
<proteinExistence type="predicted"/>
<evidence type="ECO:0000313" key="2">
    <source>
        <dbReference type="EMBL" id="SLM90550.1"/>
    </source>
</evidence>
<dbReference type="OrthoDB" id="5125396at2"/>
<dbReference type="Proteomes" id="UP000195981">
    <property type="component" value="Unassembled WGS sequence"/>
</dbReference>
<keyword evidence="3" id="KW-1185">Reference proteome</keyword>
<gene>
    <name evidence="2" type="ORF">FM110_05185</name>
</gene>
<keyword evidence="1" id="KW-0472">Membrane</keyword>
<feature type="transmembrane region" description="Helical" evidence="1">
    <location>
        <begin position="12"/>
        <end position="29"/>
    </location>
</feature>
<organism evidence="2 3">
    <name type="scientific">Brachybacterium nesterenkovii</name>
    <dbReference type="NCBI Taxonomy" id="47847"/>
    <lineage>
        <taxon>Bacteria</taxon>
        <taxon>Bacillati</taxon>
        <taxon>Actinomycetota</taxon>
        <taxon>Actinomycetes</taxon>
        <taxon>Micrococcales</taxon>
        <taxon>Dermabacteraceae</taxon>
        <taxon>Brachybacterium</taxon>
    </lineage>
</organism>
<accession>A0A1X6WXK4</accession>
<reference evidence="2 3" key="1">
    <citation type="submission" date="2017-02" db="EMBL/GenBank/DDBJ databases">
        <authorList>
            <person name="Peterson S.W."/>
        </authorList>
    </citation>
    <scope>NUCLEOTIDE SEQUENCE [LARGE SCALE GENOMIC DNA]</scope>
    <source>
        <strain evidence="2 3">CIP104813</strain>
    </source>
</reference>